<dbReference type="AlphaFoldDB" id="A0A9D1Z2D3"/>
<sequence length="244" mass="28056">MRYIASCSFGKDSLATILLARKHGEPLDEAIYCEVMFDKGISGEVPEHRDFIYTKGIPALERMGVKVTVLRGDKTYVDLFTGQVTRGPKKGLLRSFPVCGKCYVQRDCKLRPIERYQKTLPPDTVHYIGIAQDEQTRLLRLQEGKKVSLLEKYHFTEQDAKELCQTAGLLSPVYEFTDRGGCWFCPNAKQRELRHLYDCHPDLWGRMLELQALPGKVSEKFDRKRRFSDIDALFRQKDACKKAA</sequence>
<reference evidence="1" key="1">
    <citation type="journal article" date="2021" name="PeerJ">
        <title>Extensive microbial diversity within the chicken gut microbiome revealed by metagenomics and culture.</title>
        <authorList>
            <person name="Gilroy R."/>
            <person name="Ravi A."/>
            <person name="Getino M."/>
            <person name="Pursley I."/>
            <person name="Horton D.L."/>
            <person name="Alikhan N.F."/>
            <person name="Baker D."/>
            <person name="Gharbi K."/>
            <person name="Hall N."/>
            <person name="Watson M."/>
            <person name="Adriaenssens E.M."/>
            <person name="Foster-Nyarko E."/>
            <person name="Jarju S."/>
            <person name="Secka A."/>
            <person name="Antonio M."/>
            <person name="Oren A."/>
            <person name="Chaudhuri R.R."/>
            <person name="La Ragione R."/>
            <person name="Hildebrand F."/>
            <person name="Pallen M.J."/>
        </authorList>
    </citation>
    <scope>NUCLEOTIDE SEQUENCE</scope>
    <source>
        <strain evidence="1">CHK33-7979</strain>
    </source>
</reference>
<dbReference type="InterPro" id="IPR014729">
    <property type="entry name" value="Rossmann-like_a/b/a_fold"/>
</dbReference>
<organism evidence="1 2">
    <name type="scientific">Candidatus Intestinimonas merdavium</name>
    <dbReference type="NCBI Taxonomy" id="2838622"/>
    <lineage>
        <taxon>Bacteria</taxon>
        <taxon>Bacillati</taxon>
        <taxon>Bacillota</taxon>
        <taxon>Clostridia</taxon>
        <taxon>Eubacteriales</taxon>
        <taxon>Intestinimonas</taxon>
    </lineage>
</organism>
<name>A0A9D1Z2D3_9FIRM</name>
<comment type="caution">
    <text evidence="1">The sequence shown here is derived from an EMBL/GenBank/DDBJ whole genome shotgun (WGS) entry which is preliminary data.</text>
</comment>
<reference evidence="1" key="2">
    <citation type="submission" date="2021-04" db="EMBL/GenBank/DDBJ databases">
        <authorList>
            <person name="Gilroy R."/>
        </authorList>
    </citation>
    <scope>NUCLEOTIDE SEQUENCE</scope>
    <source>
        <strain evidence="1">CHK33-7979</strain>
    </source>
</reference>
<evidence type="ECO:0000313" key="1">
    <source>
        <dbReference type="EMBL" id="HIY72647.1"/>
    </source>
</evidence>
<accession>A0A9D1Z2D3</accession>
<dbReference type="Proteomes" id="UP000886824">
    <property type="component" value="Unassembled WGS sequence"/>
</dbReference>
<protein>
    <submittedName>
        <fullName evidence="1">Phosphoadenosine phosphosulfate reductase</fullName>
    </submittedName>
</protein>
<dbReference type="EMBL" id="DXCX01000017">
    <property type="protein sequence ID" value="HIY72647.1"/>
    <property type="molecule type" value="Genomic_DNA"/>
</dbReference>
<gene>
    <name evidence="1" type="ORF">H9826_01555</name>
</gene>
<dbReference type="Gene3D" id="3.40.50.620">
    <property type="entry name" value="HUPs"/>
    <property type="match status" value="1"/>
</dbReference>
<dbReference type="SUPFAM" id="SSF52402">
    <property type="entry name" value="Adenine nucleotide alpha hydrolases-like"/>
    <property type="match status" value="1"/>
</dbReference>
<evidence type="ECO:0000313" key="2">
    <source>
        <dbReference type="Proteomes" id="UP000886824"/>
    </source>
</evidence>
<proteinExistence type="predicted"/>